<dbReference type="OrthoDB" id="9765339at2"/>
<dbReference type="Gene3D" id="1.10.540.10">
    <property type="entry name" value="Acyl-CoA dehydrogenase/oxidase, N-terminal domain"/>
    <property type="match status" value="1"/>
</dbReference>
<dbReference type="InterPro" id="IPR013786">
    <property type="entry name" value="AcylCoA_DH/ox_N"/>
</dbReference>
<dbReference type="InterPro" id="IPR006089">
    <property type="entry name" value="Acyl-CoA_DH_CS"/>
</dbReference>
<dbReference type="FunFam" id="1.10.540.10:FF:000002">
    <property type="entry name" value="Acyl-CoA dehydrogenase FadE19"/>
    <property type="match status" value="1"/>
</dbReference>
<dbReference type="PANTHER" id="PTHR43884:SF12">
    <property type="entry name" value="ISOVALERYL-COA DEHYDROGENASE, MITOCHONDRIAL-RELATED"/>
    <property type="match status" value="1"/>
</dbReference>
<proteinExistence type="inferred from homology"/>
<dbReference type="Pfam" id="PF00441">
    <property type="entry name" value="Acyl-CoA_dh_1"/>
    <property type="match status" value="1"/>
</dbReference>
<dbReference type="Gene3D" id="1.20.140.10">
    <property type="entry name" value="Butyryl-CoA Dehydrogenase, subunit A, domain 3"/>
    <property type="match status" value="1"/>
</dbReference>
<dbReference type="Pfam" id="PF02770">
    <property type="entry name" value="Acyl-CoA_dh_M"/>
    <property type="match status" value="1"/>
</dbReference>
<reference evidence="12" key="1">
    <citation type="submission" date="2016-11" db="EMBL/GenBank/DDBJ databases">
        <authorList>
            <person name="Varghese N."/>
            <person name="Submissions S."/>
        </authorList>
    </citation>
    <scope>NUCLEOTIDE SEQUENCE [LARGE SCALE GENOMIC DNA]</scope>
    <source>
        <strain evidence="12">DSM 16219</strain>
    </source>
</reference>
<comment type="similarity">
    <text evidence="2 7">Belongs to the acyl-CoA dehydrogenase family.</text>
</comment>
<evidence type="ECO:0000259" key="10">
    <source>
        <dbReference type="Pfam" id="PF02771"/>
    </source>
</evidence>
<evidence type="ECO:0000259" key="9">
    <source>
        <dbReference type="Pfam" id="PF02770"/>
    </source>
</evidence>
<dbReference type="SUPFAM" id="SSF47203">
    <property type="entry name" value="Acyl-CoA dehydrogenase C-terminal domain-like"/>
    <property type="match status" value="1"/>
</dbReference>
<dbReference type="InterPro" id="IPR037069">
    <property type="entry name" value="AcylCoA_DH/ox_N_sf"/>
</dbReference>
<dbReference type="FunFam" id="1.20.140.10:FF:000004">
    <property type="entry name" value="Acyl-CoA dehydrogenase FadE25"/>
    <property type="match status" value="1"/>
</dbReference>
<keyword evidence="4 7" id="KW-0285">Flavoprotein</keyword>
<comment type="subunit">
    <text evidence="3">Homotetramer.</text>
</comment>
<accession>A0A1M6C0G5</accession>
<evidence type="ECO:0000256" key="5">
    <source>
        <dbReference type="ARBA" id="ARBA00022827"/>
    </source>
</evidence>
<evidence type="ECO:0000256" key="3">
    <source>
        <dbReference type="ARBA" id="ARBA00011881"/>
    </source>
</evidence>
<dbReference type="Gene3D" id="2.40.110.10">
    <property type="entry name" value="Butyryl-CoA Dehydrogenase, subunit A, domain 2"/>
    <property type="match status" value="1"/>
</dbReference>
<dbReference type="PROSITE" id="PS00072">
    <property type="entry name" value="ACYL_COA_DH_1"/>
    <property type="match status" value="1"/>
</dbReference>
<dbReference type="STRING" id="1121393.SAMN02745216_00112"/>
<comment type="cofactor">
    <cofactor evidence="1 7">
        <name>FAD</name>
        <dbReference type="ChEBI" id="CHEBI:57692"/>
    </cofactor>
</comment>
<dbReference type="PIRSF" id="PIRSF016578">
    <property type="entry name" value="HsaA"/>
    <property type="match status" value="1"/>
</dbReference>
<dbReference type="InterPro" id="IPR036250">
    <property type="entry name" value="AcylCo_DH-like_C"/>
</dbReference>
<dbReference type="InterPro" id="IPR006091">
    <property type="entry name" value="Acyl-CoA_Oxase/DH_mid-dom"/>
</dbReference>
<evidence type="ECO:0000256" key="1">
    <source>
        <dbReference type="ARBA" id="ARBA00001974"/>
    </source>
</evidence>
<evidence type="ECO:0000256" key="6">
    <source>
        <dbReference type="ARBA" id="ARBA00023002"/>
    </source>
</evidence>
<dbReference type="SUPFAM" id="SSF56645">
    <property type="entry name" value="Acyl-CoA dehydrogenase NM domain-like"/>
    <property type="match status" value="1"/>
</dbReference>
<dbReference type="EMBL" id="FQZU01000001">
    <property type="protein sequence ID" value="SHI54224.1"/>
    <property type="molecule type" value="Genomic_DNA"/>
</dbReference>
<name>A0A1M6C0G5_9BACT</name>
<dbReference type="InterPro" id="IPR009100">
    <property type="entry name" value="AcylCoA_DH/oxidase_NM_dom_sf"/>
</dbReference>
<dbReference type="PANTHER" id="PTHR43884">
    <property type="entry name" value="ACYL-COA DEHYDROGENASE"/>
    <property type="match status" value="1"/>
</dbReference>
<gene>
    <name evidence="11" type="ORF">SAMN02745216_00112</name>
</gene>
<keyword evidence="12" id="KW-1185">Reference proteome</keyword>
<keyword evidence="5 7" id="KW-0274">FAD</keyword>
<evidence type="ECO:0000256" key="7">
    <source>
        <dbReference type="RuleBase" id="RU362125"/>
    </source>
</evidence>
<keyword evidence="6 7" id="KW-0560">Oxidoreductase</keyword>
<feature type="domain" description="Acyl-CoA oxidase/dehydrogenase middle" evidence="9">
    <location>
        <begin position="122"/>
        <end position="217"/>
    </location>
</feature>
<evidence type="ECO:0000259" key="8">
    <source>
        <dbReference type="Pfam" id="PF00441"/>
    </source>
</evidence>
<dbReference type="RefSeq" id="WP_073472325.1">
    <property type="nucleotide sequence ID" value="NZ_FQZU01000001.1"/>
</dbReference>
<evidence type="ECO:0000256" key="4">
    <source>
        <dbReference type="ARBA" id="ARBA00022630"/>
    </source>
</evidence>
<dbReference type="PROSITE" id="PS00073">
    <property type="entry name" value="ACYL_COA_DH_2"/>
    <property type="match status" value="1"/>
</dbReference>
<dbReference type="InterPro" id="IPR046373">
    <property type="entry name" value="Acyl-CoA_Oxase/DH_mid-dom_sf"/>
</dbReference>
<organism evidence="11 12">
    <name type="scientific">Desulfatibacillum alkenivorans DSM 16219</name>
    <dbReference type="NCBI Taxonomy" id="1121393"/>
    <lineage>
        <taxon>Bacteria</taxon>
        <taxon>Pseudomonadati</taxon>
        <taxon>Thermodesulfobacteriota</taxon>
        <taxon>Desulfobacteria</taxon>
        <taxon>Desulfobacterales</taxon>
        <taxon>Desulfatibacillaceae</taxon>
        <taxon>Desulfatibacillum</taxon>
    </lineage>
</organism>
<dbReference type="InterPro" id="IPR009075">
    <property type="entry name" value="AcylCo_DH/oxidase_C"/>
</dbReference>
<dbReference type="AlphaFoldDB" id="A0A1M6C0G5"/>
<dbReference type="Proteomes" id="UP000183994">
    <property type="component" value="Unassembled WGS sequence"/>
</dbReference>
<dbReference type="Pfam" id="PF02771">
    <property type="entry name" value="Acyl-CoA_dh_N"/>
    <property type="match status" value="1"/>
</dbReference>
<protein>
    <submittedName>
        <fullName evidence="11">Butyryl-CoA dehydrogenase</fullName>
    </submittedName>
</protein>
<evidence type="ECO:0000256" key="2">
    <source>
        <dbReference type="ARBA" id="ARBA00009347"/>
    </source>
</evidence>
<feature type="domain" description="Acyl-CoA dehydrogenase/oxidase C-terminal" evidence="8">
    <location>
        <begin position="231"/>
        <end position="378"/>
    </location>
</feature>
<dbReference type="GO" id="GO:0003995">
    <property type="term" value="F:acyl-CoA dehydrogenase activity"/>
    <property type="evidence" value="ECO:0007669"/>
    <property type="project" value="InterPro"/>
</dbReference>
<dbReference type="GO" id="GO:0050660">
    <property type="term" value="F:flavin adenine dinucleotide binding"/>
    <property type="evidence" value="ECO:0007669"/>
    <property type="project" value="InterPro"/>
</dbReference>
<feature type="domain" description="Acyl-CoA dehydrogenase/oxidase N-terminal" evidence="10">
    <location>
        <begin position="6"/>
        <end position="118"/>
    </location>
</feature>
<sequence length="381" mass="40987">MNPFLTEKHREVRRSVRAFCEAELAPIAKDLDQEARFPWEVVEKMGALGYFGIQVPKDLGGAGMDSVSYVVAIEEISRVCGGMGLCVTVHNSVAVHPIMAFGTREQQEKWVPDLAAGKKIGAFCLTEPNAGSDASGIQAVALKDGDHYVVNANKVFVTNGGAADTCLIFVRTNPEAGPRGISVIVAERGTPGFVAGDLEDLCGMRCNPVSSIRLNDCRIPGDHLLGKEGIGLAIGLAGLDTGRIGIAAQALGIAQAALEEGIRYSKQRRQFKVPIARHQSVANMIADMATQVDAARLMVYRAAALKDLKKPFSKESAMAKLFAAETASAVTDMAVQIHGGYGYSKDYPVERYFRDARVTRIYEGTSEVHRTVIARSVLGKF</sequence>
<evidence type="ECO:0000313" key="11">
    <source>
        <dbReference type="EMBL" id="SHI54224.1"/>
    </source>
</evidence>
<evidence type="ECO:0000313" key="12">
    <source>
        <dbReference type="Proteomes" id="UP000183994"/>
    </source>
</evidence>